<organism evidence="1">
    <name type="scientific">Podoviridae sp. ctdDI2</name>
    <dbReference type="NCBI Taxonomy" id="2826567"/>
    <lineage>
        <taxon>Viruses</taxon>
        <taxon>Duplodnaviria</taxon>
        <taxon>Heunggongvirae</taxon>
        <taxon>Uroviricota</taxon>
        <taxon>Caudoviricetes</taxon>
    </lineage>
</organism>
<name>A0A8S5NQ05_9CAUD</name>
<reference evidence="1" key="1">
    <citation type="journal article" date="2021" name="Proc. Natl. Acad. Sci. U.S.A.">
        <title>A Catalog of Tens of Thousands of Viruses from Human Metagenomes Reveals Hidden Associations with Chronic Diseases.</title>
        <authorList>
            <person name="Tisza M.J."/>
            <person name="Buck C.B."/>
        </authorList>
    </citation>
    <scope>NUCLEOTIDE SEQUENCE</scope>
    <source>
        <strain evidence="1">CtdDI2</strain>
    </source>
</reference>
<accession>A0A8S5NQ05</accession>
<evidence type="ECO:0000313" key="1">
    <source>
        <dbReference type="EMBL" id="DAD96777.1"/>
    </source>
</evidence>
<protein>
    <submittedName>
        <fullName evidence="1">Uncharacterized protein</fullName>
    </submittedName>
</protein>
<sequence>MSKKVTVNKNTAKMVAAGLAGVLLVVLGVVGTLKYQGFINSVKAQGVAEYKQDKCENYSKDGVTWYECEAKRAK</sequence>
<dbReference type="EMBL" id="BK015224">
    <property type="protein sequence ID" value="DAD96777.1"/>
    <property type="molecule type" value="Genomic_DNA"/>
</dbReference>
<proteinExistence type="predicted"/>